<dbReference type="SUPFAM" id="SSF56784">
    <property type="entry name" value="HAD-like"/>
    <property type="match status" value="1"/>
</dbReference>
<keyword evidence="6" id="KW-0547">Nucleotide-binding</keyword>
<keyword evidence="3" id="KW-0597">Phosphoprotein</keyword>
<evidence type="ECO:0000256" key="5">
    <source>
        <dbReference type="ARBA" id="ARBA00022723"/>
    </source>
</evidence>
<feature type="non-terminal residue" evidence="14">
    <location>
        <position position="1"/>
    </location>
</feature>
<evidence type="ECO:0000313" key="15">
    <source>
        <dbReference type="Proteomes" id="UP001164746"/>
    </source>
</evidence>
<dbReference type="SUPFAM" id="SSF81660">
    <property type="entry name" value="Metal cation-transporting ATPase, ATP-binding domain N"/>
    <property type="match status" value="1"/>
</dbReference>
<protein>
    <submittedName>
        <fullName evidence="14">AT134-like protein</fullName>
    </submittedName>
</protein>
<keyword evidence="9" id="KW-1278">Translocase</keyword>
<dbReference type="InterPro" id="IPR023299">
    <property type="entry name" value="ATPase_P-typ_cyto_dom_N"/>
</dbReference>
<dbReference type="InterPro" id="IPR018303">
    <property type="entry name" value="ATPase_P-typ_P_site"/>
</dbReference>
<keyword evidence="4" id="KW-0812">Transmembrane</keyword>
<evidence type="ECO:0000256" key="3">
    <source>
        <dbReference type="ARBA" id="ARBA00022553"/>
    </source>
</evidence>
<keyword evidence="7" id="KW-0067">ATP-binding</keyword>
<comment type="catalytic activity">
    <reaction evidence="12">
        <text>ATP + H2O = ADP + phosphate + H(+)</text>
        <dbReference type="Rhea" id="RHEA:13065"/>
        <dbReference type="ChEBI" id="CHEBI:15377"/>
        <dbReference type="ChEBI" id="CHEBI:15378"/>
        <dbReference type="ChEBI" id="CHEBI:30616"/>
        <dbReference type="ChEBI" id="CHEBI:43474"/>
        <dbReference type="ChEBI" id="CHEBI:456216"/>
    </reaction>
</comment>
<comment type="subcellular location">
    <subcellularLocation>
        <location evidence="1">Membrane</location>
        <topology evidence="1">Multi-pass membrane protein</topology>
    </subcellularLocation>
</comment>
<evidence type="ECO:0000256" key="2">
    <source>
        <dbReference type="ARBA" id="ARBA00006000"/>
    </source>
</evidence>
<dbReference type="InterPro" id="IPR036412">
    <property type="entry name" value="HAD-like_sf"/>
</dbReference>
<dbReference type="Gene3D" id="3.40.50.1000">
    <property type="entry name" value="HAD superfamily/HAD-like"/>
    <property type="match status" value="2"/>
</dbReference>
<dbReference type="PANTHER" id="PTHR45630:SF8">
    <property type="entry name" value="CATION-TRANSPORTING ATPASE"/>
    <property type="match status" value="1"/>
</dbReference>
<dbReference type="Gene3D" id="2.70.150.10">
    <property type="entry name" value="Calcium-transporting ATPase, cytoplasmic transduction domain A"/>
    <property type="match status" value="1"/>
</dbReference>
<evidence type="ECO:0000256" key="7">
    <source>
        <dbReference type="ARBA" id="ARBA00022840"/>
    </source>
</evidence>
<gene>
    <name evidence="14" type="ORF">MAR_005889</name>
</gene>
<dbReference type="SUPFAM" id="SSF81653">
    <property type="entry name" value="Calcium ATPase, transduction domain A"/>
    <property type="match status" value="1"/>
</dbReference>
<proteinExistence type="inferred from homology"/>
<reference evidence="14" key="1">
    <citation type="submission" date="2022-11" db="EMBL/GenBank/DDBJ databases">
        <title>Centuries of genome instability and evolution in soft-shell clam transmissible cancer (bioRxiv).</title>
        <authorList>
            <person name="Hart S.F.M."/>
            <person name="Yonemitsu M.A."/>
            <person name="Giersch R.M."/>
            <person name="Beal B.F."/>
            <person name="Arriagada G."/>
            <person name="Davis B.W."/>
            <person name="Ostrander E.A."/>
            <person name="Goff S.P."/>
            <person name="Metzger M.J."/>
        </authorList>
    </citation>
    <scope>NUCLEOTIDE SEQUENCE</scope>
    <source>
        <strain evidence="14">MELC-2E11</strain>
        <tissue evidence="14">Siphon/mantle</tissue>
    </source>
</reference>
<evidence type="ECO:0000256" key="11">
    <source>
        <dbReference type="ARBA" id="ARBA00023136"/>
    </source>
</evidence>
<keyword evidence="5" id="KW-0479">Metal-binding</keyword>
<keyword evidence="8" id="KW-0460">Magnesium</keyword>
<feature type="domain" description="P-type ATPase A" evidence="13">
    <location>
        <begin position="77"/>
        <end position="142"/>
    </location>
</feature>
<evidence type="ECO:0000313" key="14">
    <source>
        <dbReference type="EMBL" id="WAR15784.1"/>
    </source>
</evidence>
<dbReference type="PRINTS" id="PR00119">
    <property type="entry name" value="CATATPASE"/>
</dbReference>
<keyword evidence="15" id="KW-1185">Reference proteome</keyword>
<evidence type="ECO:0000256" key="4">
    <source>
        <dbReference type="ARBA" id="ARBA00022692"/>
    </source>
</evidence>
<organism evidence="14 15">
    <name type="scientific">Mya arenaria</name>
    <name type="common">Soft-shell clam</name>
    <dbReference type="NCBI Taxonomy" id="6604"/>
    <lineage>
        <taxon>Eukaryota</taxon>
        <taxon>Metazoa</taxon>
        <taxon>Spiralia</taxon>
        <taxon>Lophotrochozoa</taxon>
        <taxon>Mollusca</taxon>
        <taxon>Bivalvia</taxon>
        <taxon>Autobranchia</taxon>
        <taxon>Heteroconchia</taxon>
        <taxon>Euheterodonta</taxon>
        <taxon>Imparidentia</taxon>
        <taxon>Neoheterodontei</taxon>
        <taxon>Myida</taxon>
        <taxon>Myoidea</taxon>
        <taxon>Myidae</taxon>
        <taxon>Mya</taxon>
    </lineage>
</organism>
<evidence type="ECO:0000259" key="13">
    <source>
        <dbReference type="Pfam" id="PF00122"/>
    </source>
</evidence>
<evidence type="ECO:0000256" key="12">
    <source>
        <dbReference type="ARBA" id="ARBA00049360"/>
    </source>
</evidence>
<dbReference type="InterPro" id="IPR059000">
    <property type="entry name" value="ATPase_P-type_domA"/>
</dbReference>
<dbReference type="PROSITE" id="PS00154">
    <property type="entry name" value="ATPASE_E1_E2"/>
    <property type="match status" value="1"/>
</dbReference>
<dbReference type="InterPro" id="IPR008250">
    <property type="entry name" value="ATPase_P-typ_transduc_dom_A_sf"/>
</dbReference>
<dbReference type="PANTHER" id="PTHR45630">
    <property type="entry name" value="CATION-TRANSPORTING ATPASE-RELATED"/>
    <property type="match status" value="1"/>
</dbReference>
<keyword evidence="10" id="KW-1133">Transmembrane helix</keyword>
<evidence type="ECO:0000256" key="6">
    <source>
        <dbReference type="ARBA" id="ARBA00022741"/>
    </source>
</evidence>
<accession>A0ABY7F4P7</accession>
<dbReference type="Proteomes" id="UP001164746">
    <property type="component" value="Chromosome 9"/>
</dbReference>
<sequence length="808" mass="89052">SGVLHCVPVETISRVLRNIWDCRAAPAAVSLAASLDQYEQWFVAKVQTITKDGTRVTVLKPSASFTLSGASKQIPHHGTVMQCDAALISGNCIVNESMLTGESVPVTKTPLPDSKREHDVKYCLKEHARHTLFCGTQVIQTRYYGNQKIKLGHPVEQIIKRSLDVITIAVPPALPAALTVGIVFAQSRMKKQKIFCISPRSINICGSINAVCFDKTGTLTGDGLNMQGVVPSAGGRFNEEVTDMSQLEKSRIVDAMATCHSLTLIEGHLNGDPLDLIMFHSINWVLEEAGEENSRFDMLVPTIVYPRSAMDNLSSSDDSVDPPSHEIGIVRQLTFTSNLQRMSVIVRRSQGTQFEVYSKGSPEVISSLCKSETETTPVIQQLQDANIKTVMVTGDNMLTALSVAHDCKMVLSSEKVVLVEAELGRTISDIQICVDEDSSTVRFATTGRSWQVLRQFFPDILSKVLVRGVVFARMSPEQKAQLVEGLQELGYYVAMCGDGANDCGALKMAHTGISLSEAEASVASPFTSKDPNITCVPTVIRRPCCTSDKFWHLQVYGLLQPNTVDSNLTDFEFLYIDLALLTTLSVTYGRTEAYPSLVKEPPQLNLFMLNLLVCFAFSSWLAVYPLDWMQDFFEAFLLDHEIFRRKFRQLREKCFPSLKYEYSHIEDEIISTPNWPPVGKDPIIANYRNDTNMAETSAEETEAMLPKIGSKNMCNSSTILSSASGYTPRTSLSDQPYVSMSSVATVSSDFPVSPNNADGDDATDNTFSSSNSFIDEQIKEQTASVDCDTIVSLKGIPEEIKNENQSVD</sequence>
<name>A0ABY7F4P7_MYAAR</name>
<dbReference type="EMBL" id="CP111020">
    <property type="protein sequence ID" value="WAR15784.1"/>
    <property type="molecule type" value="Genomic_DNA"/>
</dbReference>
<evidence type="ECO:0000256" key="10">
    <source>
        <dbReference type="ARBA" id="ARBA00022989"/>
    </source>
</evidence>
<evidence type="ECO:0000256" key="9">
    <source>
        <dbReference type="ARBA" id="ARBA00022967"/>
    </source>
</evidence>
<dbReference type="Pfam" id="PF00702">
    <property type="entry name" value="Hydrolase"/>
    <property type="match status" value="1"/>
</dbReference>
<dbReference type="NCBIfam" id="TIGR01494">
    <property type="entry name" value="ATPase_P-type"/>
    <property type="match status" value="1"/>
</dbReference>
<dbReference type="SUPFAM" id="SSF81665">
    <property type="entry name" value="Calcium ATPase, transmembrane domain M"/>
    <property type="match status" value="1"/>
</dbReference>
<dbReference type="Pfam" id="PF00122">
    <property type="entry name" value="E1-E2_ATPase"/>
    <property type="match status" value="1"/>
</dbReference>
<dbReference type="Gene3D" id="1.20.1110.10">
    <property type="entry name" value="Calcium-transporting ATPase, transmembrane domain"/>
    <property type="match status" value="1"/>
</dbReference>
<comment type="similarity">
    <text evidence="2">Belongs to the cation transport ATPase (P-type) (TC 3.A.3) family. Type V subfamily.</text>
</comment>
<evidence type="ECO:0000256" key="1">
    <source>
        <dbReference type="ARBA" id="ARBA00004141"/>
    </source>
</evidence>
<dbReference type="InterPro" id="IPR023214">
    <property type="entry name" value="HAD_sf"/>
</dbReference>
<evidence type="ECO:0000256" key="8">
    <source>
        <dbReference type="ARBA" id="ARBA00022842"/>
    </source>
</evidence>
<dbReference type="InterPro" id="IPR001757">
    <property type="entry name" value="P_typ_ATPase"/>
</dbReference>
<dbReference type="InterPro" id="IPR023298">
    <property type="entry name" value="ATPase_P-typ_TM_dom_sf"/>
</dbReference>
<keyword evidence="11" id="KW-0472">Membrane</keyword>
<dbReference type="InterPro" id="IPR006544">
    <property type="entry name" value="P-type_TPase_V"/>
</dbReference>